<sequence>MAKAYVIVTEDVHDEAGMTAYERAAGASMMDGGVSVLSVDSNPEVLEGSWHGTRTVVLEFASVEAAHAWYDSESYRQAKPLRQAAADCNAVIVAGIEVPHHE</sequence>
<reference evidence="2 3" key="1">
    <citation type="submission" date="2024-10" db="EMBL/GenBank/DDBJ databases">
        <title>The Natural Products Discovery Center: Release of the First 8490 Sequenced Strains for Exploring Actinobacteria Biosynthetic Diversity.</title>
        <authorList>
            <person name="Kalkreuter E."/>
            <person name="Kautsar S.A."/>
            <person name="Yang D."/>
            <person name="Bader C.D."/>
            <person name="Teijaro C.N."/>
            <person name="Fluegel L."/>
            <person name="Davis C.M."/>
            <person name="Simpson J.R."/>
            <person name="Lauterbach L."/>
            <person name="Steele A.D."/>
            <person name="Gui C."/>
            <person name="Meng S."/>
            <person name="Li G."/>
            <person name="Viehrig K."/>
            <person name="Ye F."/>
            <person name="Su P."/>
            <person name="Kiefer A.F."/>
            <person name="Nichols A."/>
            <person name="Cepeda A.J."/>
            <person name="Yan W."/>
            <person name="Fan B."/>
            <person name="Jiang Y."/>
            <person name="Adhikari A."/>
            <person name="Zheng C.-J."/>
            <person name="Schuster L."/>
            <person name="Cowan T.M."/>
            <person name="Smanski M.J."/>
            <person name="Chevrette M.G."/>
            <person name="De Carvalho L.P.S."/>
            <person name="Shen B."/>
        </authorList>
    </citation>
    <scope>NUCLEOTIDE SEQUENCE [LARGE SCALE GENOMIC DNA]</scope>
    <source>
        <strain evidence="2 3">NPDC002593</strain>
    </source>
</reference>
<keyword evidence="3" id="KW-1185">Reference proteome</keyword>
<organism evidence="2 3">
    <name type="scientific">Nocardia jiangxiensis</name>
    <dbReference type="NCBI Taxonomy" id="282685"/>
    <lineage>
        <taxon>Bacteria</taxon>
        <taxon>Bacillati</taxon>
        <taxon>Actinomycetota</taxon>
        <taxon>Actinomycetes</taxon>
        <taxon>Mycobacteriales</taxon>
        <taxon>Nocardiaceae</taxon>
        <taxon>Nocardia</taxon>
    </lineage>
</organism>
<dbReference type="InterPro" id="IPR011008">
    <property type="entry name" value="Dimeric_a/b-barrel"/>
</dbReference>
<dbReference type="Proteomes" id="UP001601992">
    <property type="component" value="Unassembled WGS sequence"/>
</dbReference>
<evidence type="ECO:0000259" key="1">
    <source>
        <dbReference type="Pfam" id="PF07045"/>
    </source>
</evidence>
<dbReference type="RefSeq" id="WP_040831931.1">
    <property type="nucleotide sequence ID" value="NZ_JBIAQY010000002.1"/>
</dbReference>
<dbReference type="PANTHER" id="PTHR41521">
    <property type="match status" value="1"/>
</dbReference>
<dbReference type="InterPro" id="IPR010753">
    <property type="entry name" value="DUF1330"/>
</dbReference>
<feature type="domain" description="DUF1330" evidence="1">
    <location>
        <begin position="3"/>
        <end position="95"/>
    </location>
</feature>
<evidence type="ECO:0000313" key="2">
    <source>
        <dbReference type="EMBL" id="MFF3567695.1"/>
    </source>
</evidence>
<protein>
    <submittedName>
        <fullName evidence="2">DUF1330 domain-containing protein</fullName>
    </submittedName>
</protein>
<dbReference type="PANTHER" id="PTHR41521:SF4">
    <property type="entry name" value="BLR0684 PROTEIN"/>
    <property type="match status" value="1"/>
</dbReference>
<evidence type="ECO:0000313" key="3">
    <source>
        <dbReference type="Proteomes" id="UP001601992"/>
    </source>
</evidence>
<proteinExistence type="predicted"/>
<dbReference type="EMBL" id="JBIAQY010000002">
    <property type="protein sequence ID" value="MFF3567695.1"/>
    <property type="molecule type" value="Genomic_DNA"/>
</dbReference>
<accession>A0ABW6RWT2</accession>
<comment type="caution">
    <text evidence="2">The sequence shown here is derived from an EMBL/GenBank/DDBJ whole genome shotgun (WGS) entry which is preliminary data.</text>
</comment>
<dbReference type="Pfam" id="PF07045">
    <property type="entry name" value="DUF1330"/>
    <property type="match status" value="1"/>
</dbReference>
<dbReference type="SUPFAM" id="SSF54909">
    <property type="entry name" value="Dimeric alpha+beta barrel"/>
    <property type="match status" value="1"/>
</dbReference>
<dbReference type="Gene3D" id="3.30.70.100">
    <property type="match status" value="1"/>
</dbReference>
<gene>
    <name evidence="2" type="ORF">ACFYXQ_07905</name>
</gene>
<name>A0ABW6RWT2_9NOCA</name>